<feature type="transmembrane region" description="Helical" evidence="7">
    <location>
        <begin position="46"/>
        <end position="64"/>
    </location>
</feature>
<dbReference type="CDD" id="cd06261">
    <property type="entry name" value="TM_PBP2"/>
    <property type="match status" value="1"/>
</dbReference>
<keyword evidence="10" id="KW-1185">Reference proteome</keyword>
<reference evidence="9" key="1">
    <citation type="submission" date="2021-01" db="EMBL/GenBank/DDBJ databases">
        <title>Whole genome shotgun sequence of Actinoplanes rishiriensis NBRC 108556.</title>
        <authorList>
            <person name="Komaki H."/>
            <person name="Tamura T."/>
        </authorList>
    </citation>
    <scope>NUCLEOTIDE SEQUENCE</scope>
    <source>
        <strain evidence="9">NBRC 108556</strain>
    </source>
</reference>
<evidence type="ECO:0000313" key="9">
    <source>
        <dbReference type="EMBL" id="GIF02202.1"/>
    </source>
</evidence>
<dbReference type="GO" id="GO:0055085">
    <property type="term" value="P:transmembrane transport"/>
    <property type="evidence" value="ECO:0007669"/>
    <property type="project" value="InterPro"/>
</dbReference>
<dbReference type="InterPro" id="IPR000515">
    <property type="entry name" value="MetI-like"/>
</dbReference>
<dbReference type="SUPFAM" id="SSF161098">
    <property type="entry name" value="MetI-like"/>
    <property type="match status" value="1"/>
</dbReference>
<evidence type="ECO:0000313" key="10">
    <source>
        <dbReference type="Proteomes" id="UP000636960"/>
    </source>
</evidence>
<feature type="transmembrane region" description="Helical" evidence="7">
    <location>
        <begin position="195"/>
        <end position="217"/>
    </location>
</feature>
<keyword evidence="6 7" id="KW-0472">Membrane</keyword>
<dbReference type="Proteomes" id="UP000636960">
    <property type="component" value="Unassembled WGS sequence"/>
</dbReference>
<evidence type="ECO:0000256" key="2">
    <source>
        <dbReference type="ARBA" id="ARBA00022448"/>
    </source>
</evidence>
<dbReference type="AlphaFoldDB" id="A0A919MW80"/>
<dbReference type="PANTHER" id="PTHR30193">
    <property type="entry name" value="ABC TRANSPORTER PERMEASE PROTEIN"/>
    <property type="match status" value="1"/>
</dbReference>
<feature type="transmembrane region" description="Helical" evidence="7">
    <location>
        <begin position="6"/>
        <end position="26"/>
    </location>
</feature>
<dbReference type="InterPro" id="IPR051393">
    <property type="entry name" value="ABC_transporter_permease"/>
</dbReference>
<proteinExistence type="inferred from homology"/>
<dbReference type="PROSITE" id="PS50928">
    <property type="entry name" value="ABC_TM1"/>
    <property type="match status" value="1"/>
</dbReference>
<evidence type="ECO:0000259" key="8">
    <source>
        <dbReference type="PROSITE" id="PS50928"/>
    </source>
</evidence>
<feature type="transmembrane region" description="Helical" evidence="7">
    <location>
        <begin position="136"/>
        <end position="156"/>
    </location>
</feature>
<dbReference type="EMBL" id="BOMV01000124">
    <property type="protein sequence ID" value="GIF02202.1"/>
    <property type="molecule type" value="Genomic_DNA"/>
</dbReference>
<comment type="subcellular location">
    <subcellularLocation>
        <location evidence="1 7">Cell membrane</location>
        <topology evidence="1 7">Multi-pass membrane protein</topology>
    </subcellularLocation>
</comment>
<evidence type="ECO:0000256" key="1">
    <source>
        <dbReference type="ARBA" id="ARBA00004651"/>
    </source>
</evidence>
<keyword evidence="5 7" id="KW-1133">Transmembrane helix</keyword>
<keyword evidence="4 7" id="KW-0812">Transmembrane</keyword>
<feature type="transmembrane region" description="Helical" evidence="7">
    <location>
        <begin position="102"/>
        <end position="124"/>
    </location>
</feature>
<dbReference type="GO" id="GO:0005886">
    <property type="term" value="C:plasma membrane"/>
    <property type="evidence" value="ECO:0007669"/>
    <property type="project" value="UniProtKB-SubCell"/>
</dbReference>
<sequence length="328" mass="36557">MMTEKVITALISIIAGVGGALVLYYLLNKLAERLPGRWEDRIKPYVYILPAVAAIGLFLIYPAYQTIVYSFANRTSTEWVGLDNYRQLLTSEAFLQTLFNTLLWIVIVPTATVILGLAVAVLADRLRPRGEKLTKTIIFLPMAISMVGAATIWRFVYEARPAGQPQIGLQNAIVTALGFDPVVWLQQERFHLNSFWLMVILIWAQVGFSMVLLSAAVKGVPTETLEAARIDGATERQAFFRVVVPQIWPTVTVVFITVLIGVMKVFDVVYVMTNGNFNTNVIGLEFYNQLFTNGNAGFAAAIVVMLMVAIIPVMIYQVRQFRAQEAGR</sequence>
<feature type="domain" description="ABC transmembrane type-1" evidence="8">
    <location>
        <begin position="98"/>
        <end position="315"/>
    </location>
</feature>
<name>A0A919MW80_9ACTN</name>
<evidence type="ECO:0000256" key="7">
    <source>
        <dbReference type="RuleBase" id="RU363032"/>
    </source>
</evidence>
<evidence type="ECO:0000256" key="4">
    <source>
        <dbReference type="ARBA" id="ARBA00022692"/>
    </source>
</evidence>
<feature type="transmembrane region" description="Helical" evidence="7">
    <location>
        <begin position="238"/>
        <end position="263"/>
    </location>
</feature>
<comment type="similarity">
    <text evidence="7">Belongs to the binding-protein-dependent transport system permease family.</text>
</comment>
<feature type="transmembrane region" description="Helical" evidence="7">
    <location>
        <begin position="296"/>
        <end position="318"/>
    </location>
</feature>
<accession>A0A919MW80</accession>
<protein>
    <submittedName>
        <fullName evidence="9">Sugar ABC transporter permease</fullName>
    </submittedName>
</protein>
<dbReference type="Pfam" id="PF00528">
    <property type="entry name" value="BPD_transp_1"/>
    <property type="match status" value="1"/>
</dbReference>
<evidence type="ECO:0000256" key="3">
    <source>
        <dbReference type="ARBA" id="ARBA00022475"/>
    </source>
</evidence>
<comment type="caution">
    <text evidence="9">The sequence shown here is derived from an EMBL/GenBank/DDBJ whole genome shotgun (WGS) entry which is preliminary data.</text>
</comment>
<evidence type="ECO:0000256" key="6">
    <source>
        <dbReference type="ARBA" id="ARBA00023136"/>
    </source>
</evidence>
<dbReference type="InterPro" id="IPR035906">
    <property type="entry name" value="MetI-like_sf"/>
</dbReference>
<organism evidence="9 10">
    <name type="scientific">Paractinoplanes rishiriensis</name>
    <dbReference type="NCBI Taxonomy" id="1050105"/>
    <lineage>
        <taxon>Bacteria</taxon>
        <taxon>Bacillati</taxon>
        <taxon>Actinomycetota</taxon>
        <taxon>Actinomycetes</taxon>
        <taxon>Micromonosporales</taxon>
        <taxon>Micromonosporaceae</taxon>
        <taxon>Paractinoplanes</taxon>
    </lineage>
</organism>
<dbReference type="Gene3D" id="1.10.3720.10">
    <property type="entry name" value="MetI-like"/>
    <property type="match status" value="1"/>
</dbReference>
<keyword evidence="2 7" id="KW-0813">Transport</keyword>
<keyword evidence="3" id="KW-1003">Cell membrane</keyword>
<dbReference type="PANTHER" id="PTHR30193:SF18">
    <property type="entry name" value="OSMOPROTECTIVE COMPOUNDS UPTAKE PERMEASE PROTEIN GGTC"/>
    <property type="match status" value="1"/>
</dbReference>
<gene>
    <name evidence="9" type="ORF">Ari01nite_96660</name>
</gene>
<evidence type="ECO:0000256" key="5">
    <source>
        <dbReference type="ARBA" id="ARBA00022989"/>
    </source>
</evidence>